<dbReference type="PANTHER" id="PTHR21047">
    <property type="entry name" value="DTDP-6-DEOXY-D-GLUCOSE-3,5 EPIMERASE"/>
    <property type="match status" value="1"/>
</dbReference>
<dbReference type="PANTHER" id="PTHR21047:SF2">
    <property type="entry name" value="THYMIDINE DIPHOSPHO-4-KETO-RHAMNOSE 3,5-EPIMERASE"/>
    <property type="match status" value="1"/>
</dbReference>
<dbReference type="Proteomes" id="UP000319836">
    <property type="component" value="Unassembled WGS sequence"/>
</dbReference>
<sequence>VAGAIWDAIVDLRPGSPTFRKWCGIELSAANRKMFYVPHGFAHGYQALTDHSEVLYLVTEFYTPNAERGLRWNDPSFGIEWPIPEPILSPKDAAHPDYAA</sequence>
<proteinExistence type="predicted"/>
<name>A0A538TXM1_UNCEI</name>
<dbReference type="InterPro" id="IPR000888">
    <property type="entry name" value="RmlC-like"/>
</dbReference>
<feature type="site" description="Participates in a stacking interaction with the thymidine ring of dTDP-4-oxo-6-deoxyglucose" evidence="1">
    <location>
        <position position="62"/>
    </location>
</feature>
<evidence type="ECO:0000313" key="2">
    <source>
        <dbReference type="EMBL" id="TMQ68386.1"/>
    </source>
</evidence>
<dbReference type="AlphaFoldDB" id="A0A538TXM1"/>
<dbReference type="EMBL" id="VBPA01000404">
    <property type="protein sequence ID" value="TMQ68386.1"/>
    <property type="molecule type" value="Genomic_DNA"/>
</dbReference>
<evidence type="ECO:0000256" key="1">
    <source>
        <dbReference type="PIRSR" id="PIRSR600888-3"/>
    </source>
</evidence>
<organism evidence="2 3">
    <name type="scientific">Eiseniibacteriota bacterium</name>
    <dbReference type="NCBI Taxonomy" id="2212470"/>
    <lineage>
        <taxon>Bacteria</taxon>
        <taxon>Candidatus Eiseniibacteriota</taxon>
    </lineage>
</organism>
<dbReference type="InterPro" id="IPR011051">
    <property type="entry name" value="RmlC_Cupin_sf"/>
</dbReference>
<dbReference type="InterPro" id="IPR014710">
    <property type="entry name" value="RmlC-like_jellyroll"/>
</dbReference>
<reference evidence="2 3" key="1">
    <citation type="journal article" date="2019" name="Nat. Microbiol.">
        <title>Mediterranean grassland soil C-N compound turnover is dependent on rainfall and depth, and is mediated by genomically divergent microorganisms.</title>
        <authorList>
            <person name="Diamond S."/>
            <person name="Andeer P.F."/>
            <person name="Li Z."/>
            <person name="Crits-Christoph A."/>
            <person name="Burstein D."/>
            <person name="Anantharaman K."/>
            <person name="Lane K.R."/>
            <person name="Thomas B.C."/>
            <person name="Pan C."/>
            <person name="Northen T.R."/>
            <person name="Banfield J.F."/>
        </authorList>
    </citation>
    <scope>NUCLEOTIDE SEQUENCE [LARGE SCALE GENOMIC DNA]</scope>
    <source>
        <strain evidence="2">WS_10</strain>
    </source>
</reference>
<feature type="non-terminal residue" evidence="2">
    <location>
        <position position="1"/>
    </location>
</feature>
<comment type="caution">
    <text evidence="2">The sequence shown here is derived from an EMBL/GenBank/DDBJ whole genome shotgun (WGS) entry which is preliminary data.</text>
</comment>
<dbReference type="Gene3D" id="2.60.120.10">
    <property type="entry name" value="Jelly Rolls"/>
    <property type="match status" value="1"/>
</dbReference>
<dbReference type="GO" id="GO:0005829">
    <property type="term" value="C:cytosol"/>
    <property type="evidence" value="ECO:0007669"/>
    <property type="project" value="TreeGrafter"/>
</dbReference>
<dbReference type="SUPFAM" id="SSF51182">
    <property type="entry name" value="RmlC-like cupins"/>
    <property type="match status" value="1"/>
</dbReference>
<dbReference type="GO" id="GO:0008830">
    <property type="term" value="F:dTDP-4-dehydrorhamnose 3,5-epimerase activity"/>
    <property type="evidence" value="ECO:0007669"/>
    <property type="project" value="InterPro"/>
</dbReference>
<accession>A0A538TXM1</accession>
<dbReference type="CDD" id="cd00438">
    <property type="entry name" value="cupin_RmlC"/>
    <property type="match status" value="1"/>
</dbReference>
<dbReference type="Pfam" id="PF00908">
    <property type="entry name" value="dTDP_sugar_isom"/>
    <property type="match status" value="1"/>
</dbReference>
<evidence type="ECO:0000313" key="3">
    <source>
        <dbReference type="Proteomes" id="UP000319836"/>
    </source>
</evidence>
<dbReference type="GO" id="GO:0000271">
    <property type="term" value="P:polysaccharide biosynthetic process"/>
    <property type="evidence" value="ECO:0007669"/>
    <property type="project" value="TreeGrafter"/>
</dbReference>
<gene>
    <name evidence="2" type="ORF">E6K80_14260</name>
</gene>
<protein>
    <submittedName>
        <fullName evidence="2">dTDP-4-keto-6-deoxy-D-glucose epimerase</fullName>
    </submittedName>
</protein>
<dbReference type="GO" id="GO:0019305">
    <property type="term" value="P:dTDP-rhamnose biosynthetic process"/>
    <property type="evidence" value="ECO:0007669"/>
    <property type="project" value="TreeGrafter"/>
</dbReference>